<protein>
    <submittedName>
        <fullName evidence="4">HAD family hydrolase</fullName>
    </submittedName>
</protein>
<dbReference type="GO" id="GO:0046872">
    <property type="term" value="F:metal ion binding"/>
    <property type="evidence" value="ECO:0007669"/>
    <property type="project" value="UniProtKB-KW"/>
</dbReference>
<dbReference type="InterPro" id="IPR039356">
    <property type="entry name" value="YfbR/HDDC2"/>
</dbReference>
<dbReference type="Pfam" id="PF13023">
    <property type="entry name" value="HD_3"/>
    <property type="match status" value="1"/>
</dbReference>
<sequence>MQDKLKRIYQIIRLGENLKTELRHSWLSNGRRESVAEHTWRMTLMAVLLQPYLKTNLDMDKLLKMVIIHDLVEAEARDIPVFEIMNDVAAMKQKQANELRAMSNIKNILPEELGEDLYRIWIEFEAKETYEAKVANALDKLEVQIQHNEADISTWKPIEYELCLLLGEHTDFSSVLTELKAIIELEAKEKIQQSQKQTISLQNKK</sequence>
<evidence type="ECO:0000259" key="3">
    <source>
        <dbReference type="Pfam" id="PF13023"/>
    </source>
</evidence>
<dbReference type="PANTHER" id="PTHR11845:SF13">
    <property type="entry name" value="5'-DEOXYNUCLEOTIDASE HDDC2"/>
    <property type="match status" value="1"/>
</dbReference>
<dbReference type="PATRIC" id="fig|1473.5.peg.2760"/>
<evidence type="ECO:0000256" key="2">
    <source>
        <dbReference type="ARBA" id="ARBA00022801"/>
    </source>
</evidence>
<keyword evidence="5" id="KW-1185">Reference proteome</keyword>
<dbReference type="InterPro" id="IPR006674">
    <property type="entry name" value="HD_domain"/>
</dbReference>
<dbReference type="Proteomes" id="UP000036780">
    <property type="component" value="Unassembled WGS sequence"/>
</dbReference>
<dbReference type="EMBL" id="LGTO01000007">
    <property type="protein sequence ID" value="KNE21005.1"/>
    <property type="molecule type" value="Genomic_DNA"/>
</dbReference>
<keyword evidence="1" id="KW-0479">Metal-binding</keyword>
<accession>A0A0L0QQV6</accession>
<dbReference type="Gene3D" id="1.10.3210.10">
    <property type="entry name" value="Hypothetical protein af1432"/>
    <property type="match status" value="1"/>
</dbReference>
<dbReference type="OrthoDB" id="9796032at2"/>
<dbReference type="RefSeq" id="WP_050353561.1">
    <property type="nucleotide sequence ID" value="NZ_CP073011.1"/>
</dbReference>
<dbReference type="GO" id="GO:0002953">
    <property type="term" value="F:5'-deoxynucleotidase activity"/>
    <property type="evidence" value="ECO:0007669"/>
    <property type="project" value="InterPro"/>
</dbReference>
<comment type="caution">
    <text evidence="4">The sequence shown here is derived from an EMBL/GenBank/DDBJ whole genome shotgun (WGS) entry which is preliminary data.</text>
</comment>
<evidence type="ECO:0000313" key="5">
    <source>
        <dbReference type="Proteomes" id="UP000036780"/>
    </source>
</evidence>
<name>A0A0L0QQV6_VIRPA</name>
<gene>
    <name evidence="4" type="ORF">AFK71_20065</name>
</gene>
<evidence type="ECO:0000256" key="1">
    <source>
        <dbReference type="ARBA" id="ARBA00022723"/>
    </source>
</evidence>
<evidence type="ECO:0000313" key="4">
    <source>
        <dbReference type="EMBL" id="KNE21005.1"/>
    </source>
</evidence>
<dbReference type="PANTHER" id="PTHR11845">
    <property type="entry name" value="5'-DEOXYNUCLEOTIDASE HDDC2"/>
    <property type="match status" value="1"/>
</dbReference>
<feature type="domain" description="HD" evidence="3">
    <location>
        <begin position="16"/>
        <end position="168"/>
    </location>
</feature>
<organism evidence="4 5">
    <name type="scientific">Virgibacillus pantothenticus</name>
    <dbReference type="NCBI Taxonomy" id="1473"/>
    <lineage>
        <taxon>Bacteria</taxon>
        <taxon>Bacillati</taxon>
        <taxon>Bacillota</taxon>
        <taxon>Bacilli</taxon>
        <taxon>Bacillales</taxon>
        <taxon>Bacillaceae</taxon>
        <taxon>Virgibacillus</taxon>
    </lineage>
</organism>
<dbReference type="SUPFAM" id="SSF109604">
    <property type="entry name" value="HD-domain/PDEase-like"/>
    <property type="match status" value="1"/>
</dbReference>
<dbReference type="AlphaFoldDB" id="A0A0L0QQV6"/>
<dbReference type="GO" id="GO:0005737">
    <property type="term" value="C:cytoplasm"/>
    <property type="evidence" value="ECO:0007669"/>
    <property type="project" value="TreeGrafter"/>
</dbReference>
<reference evidence="5" key="1">
    <citation type="submission" date="2015-07" db="EMBL/GenBank/DDBJ databases">
        <title>Fjat-10053 dsm26.</title>
        <authorList>
            <person name="Liu B."/>
            <person name="Wang J."/>
            <person name="Zhu Y."/>
            <person name="Liu G."/>
            <person name="Chen Q."/>
            <person name="Chen Z."/>
            <person name="Lan J."/>
            <person name="Che J."/>
            <person name="Ge C."/>
            <person name="Shi H."/>
            <person name="Pan Z."/>
            <person name="Liu X."/>
        </authorList>
    </citation>
    <scope>NUCLEOTIDE SEQUENCE [LARGE SCALE GENOMIC DNA]</scope>
    <source>
        <strain evidence="5">DSM 26</strain>
    </source>
</reference>
<dbReference type="GeneID" id="66870154"/>
<proteinExistence type="predicted"/>
<keyword evidence="2 4" id="KW-0378">Hydrolase</keyword>